<evidence type="ECO:0000259" key="1">
    <source>
        <dbReference type="Pfam" id="PF07858"/>
    </source>
</evidence>
<keyword evidence="3" id="KW-1185">Reference proteome</keyword>
<name>A0A2W7E6G5_9HYPH</name>
<dbReference type="OrthoDB" id="9781757at2"/>
<dbReference type="EMBL" id="MZXV01000017">
    <property type="protein sequence ID" value="PZV38796.1"/>
    <property type="molecule type" value="Genomic_DNA"/>
</dbReference>
<dbReference type="InterPro" id="IPR009959">
    <property type="entry name" value="Cyclase_SnoaL-like"/>
</dbReference>
<gene>
    <name evidence="2" type="ORF">B5V02_09075</name>
</gene>
<dbReference type="PANTHER" id="PTHR38436">
    <property type="entry name" value="POLYKETIDE CYCLASE SNOAL-LIKE DOMAIN"/>
    <property type="match status" value="1"/>
</dbReference>
<dbReference type="Pfam" id="PF07858">
    <property type="entry name" value="LEH"/>
    <property type="match status" value="1"/>
</dbReference>
<dbReference type="InterPro" id="IPR013100">
    <property type="entry name" value="LEH"/>
</dbReference>
<dbReference type="AlphaFoldDB" id="A0A2W7E6G5"/>
<accession>A0A2W7E6G5</accession>
<dbReference type="Gene3D" id="3.10.450.50">
    <property type="match status" value="1"/>
</dbReference>
<dbReference type="GO" id="GO:0030638">
    <property type="term" value="P:polyketide metabolic process"/>
    <property type="evidence" value="ECO:0007669"/>
    <property type="project" value="InterPro"/>
</dbReference>
<proteinExistence type="predicted"/>
<protein>
    <recommendedName>
        <fullName evidence="1">Limonene-1,2-epoxide hydrolase domain-containing protein</fullName>
    </recommendedName>
</protein>
<evidence type="ECO:0000313" key="3">
    <source>
        <dbReference type="Proteomes" id="UP000248616"/>
    </source>
</evidence>
<dbReference type="SUPFAM" id="SSF54427">
    <property type="entry name" value="NTF2-like"/>
    <property type="match status" value="1"/>
</dbReference>
<comment type="caution">
    <text evidence="2">The sequence shown here is derived from an EMBL/GenBank/DDBJ whole genome shotgun (WGS) entry which is preliminary data.</text>
</comment>
<organism evidence="2 3">
    <name type="scientific">Mesorhizobium kowhaii</name>
    <dbReference type="NCBI Taxonomy" id="1300272"/>
    <lineage>
        <taxon>Bacteria</taxon>
        <taxon>Pseudomonadati</taxon>
        <taxon>Pseudomonadota</taxon>
        <taxon>Alphaproteobacteria</taxon>
        <taxon>Hyphomicrobiales</taxon>
        <taxon>Phyllobacteriaceae</taxon>
        <taxon>Mesorhizobium</taxon>
    </lineage>
</organism>
<reference evidence="3" key="1">
    <citation type="submission" date="2017-03" db="EMBL/GenBank/DDBJ databases">
        <authorList>
            <person name="Safronova V.I."/>
            <person name="Sazanova A.L."/>
            <person name="Chirak E.R."/>
        </authorList>
    </citation>
    <scope>NUCLEOTIDE SEQUENCE [LARGE SCALE GENOMIC DNA]</scope>
    <source>
        <strain evidence="3">Ach-343</strain>
    </source>
</reference>
<dbReference type="Proteomes" id="UP000248616">
    <property type="component" value="Unassembled WGS sequence"/>
</dbReference>
<feature type="domain" description="Limonene-1,2-epoxide hydrolase" evidence="1">
    <location>
        <begin position="6"/>
        <end position="121"/>
    </location>
</feature>
<dbReference type="InterPro" id="IPR032710">
    <property type="entry name" value="NTF2-like_dom_sf"/>
</dbReference>
<dbReference type="RefSeq" id="WP_111543912.1">
    <property type="nucleotide sequence ID" value="NZ_MZXV01000017.1"/>
</dbReference>
<dbReference type="PANTHER" id="PTHR38436:SF1">
    <property type="entry name" value="ESTER CYCLASE"/>
    <property type="match status" value="1"/>
</dbReference>
<sequence>MSPRLIIEAFLDAWNENDVDRIHSFMSEDIAYHNIPMEPIHGRSAARAFAEAFGVGTTMKAEWELVHIAEQGDIVMTERIDSFIDPNGNRVTVPIMGVFRIRDGLISEWRDYFDLATFERQLATIKSAEPRAAGNAR</sequence>
<evidence type="ECO:0000313" key="2">
    <source>
        <dbReference type="EMBL" id="PZV38796.1"/>
    </source>
</evidence>